<feature type="region of interest" description="Disordered" evidence="1">
    <location>
        <begin position="459"/>
        <end position="481"/>
    </location>
</feature>
<feature type="compositionally biased region" description="Pro residues" evidence="1">
    <location>
        <begin position="459"/>
        <end position="476"/>
    </location>
</feature>
<organism evidence="3 4">
    <name type="scientific">Cryomyces antarcticus</name>
    <dbReference type="NCBI Taxonomy" id="329879"/>
    <lineage>
        <taxon>Eukaryota</taxon>
        <taxon>Fungi</taxon>
        <taxon>Dikarya</taxon>
        <taxon>Ascomycota</taxon>
        <taxon>Pezizomycotina</taxon>
        <taxon>Dothideomycetes</taxon>
        <taxon>Dothideomycetes incertae sedis</taxon>
        <taxon>Cryomyces</taxon>
    </lineage>
</organism>
<sequence length="563" mass="57882">MQTPTSLHVFLLFVISLFSEVWGQAPYDPSPFDIIGTINGMTLDPSGGTLAGGSITIDGLAITVPKNLLATLPAITVAWGELFNNGVPDLPGGISWQAHVQGNRVNDQYIAGLVYITQNFAQTTQGFINHIDVATGHFRLGGVMGSVTSGIDCVINDPVGRYALPYTANPLWGSDPDNPSIHTVHGFPVCIPRSANDPLCPAKNRPLGAAGKPSTAFTFKDPATVTATDPDPRFMVPLVEGDYVTVTGVEVGGGLLAVNALTANLGIFTAPGTKPAYVTCESALFGIVSGNGAGEIPETRAVAWTTDPTTTLQWFAIDVDPCTGAATERNILLMQPNDGVAAVPKGRAVYRMGKTAVTPATRQVGFRLSDGTSPGASNITAGQFIQPIFDYVFPELLSVGNPTLPNAFDVIPYLSKGGGPYVPGKPGAASPATPVVVGQLSPWPGAPIPAATVCPVPTAPPPASPPVNPTPAPSPTPGTSKDIVTISSASQKAQRGAITVTVNAVTNDLTAVLQLSVAGPNPISNQNMINNGGGSFSLSVNVKSKPTSVTVTSNHGGSASQAI</sequence>
<comment type="caution">
    <text evidence="3">The sequence shown here is derived from an EMBL/GenBank/DDBJ whole genome shotgun (WGS) entry which is preliminary data.</text>
</comment>
<keyword evidence="2" id="KW-0732">Signal</keyword>
<accession>A0ABR0KVN2</accession>
<evidence type="ECO:0000313" key="3">
    <source>
        <dbReference type="EMBL" id="KAK5131741.1"/>
    </source>
</evidence>
<feature type="signal peptide" evidence="2">
    <location>
        <begin position="1"/>
        <end position="23"/>
    </location>
</feature>
<evidence type="ECO:0000313" key="4">
    <source>
        <dbReference type="Proteomes" id="UP001357485"/>
    </source>
</evidence>
<evidence type="ECO:0000256" key="2">
    <source>
        <dbReference type="SAM" id="SignalP"/>
    </source>
</evidence>
<feature type="chain" id="PRO_5045908077" evidence="2">
    <location>
        <begin position="24"/>
        <end position="563"/>
    </location>
</feature>
<gene>
    <name evidence="3" type="ORF">LTR16_000474</name>
</gene>
<protein>
    <submittedName>
        <fullName evidence="3">Uncharacterized protein</fullName>
    </submittedName>
</protein>
<evidence type="ECO:0000256" key="1">
    <source>
        <dbReference type="SAM" id="MobiDB-lite"/>
    </source>
</evidence>
<dbReference type="EMBL" id="JAVRRA010024629">
    <property type="protein sequence ID" value="KAK5131741.1"/>
    <property type="molecule type" value="Genomic_DNA"/>
</dbReference>
<proteinExistence type="predicted"/>
<reference evidence="3 4" key="1">
    <citation type="submission" date="2023-08" db="EMBL/GenBank/DDBJ databases">
        <title>Black Yeasts Isolated from many extreme environments.</title>
        <authorList>
            <person name="Coleine C."/>
            <person name="Stajich J.E."/>
            <person name="Selbmann L."/>
        </authorList>
    </citation>
    <scope>NUCLEOTIDE SEQUENCE [LARGE SCALE GENOMIC DNA]</scope>
    <source>
        <strain evidence="3 4">CCFEE 536</strain>
    </source>
</reference>
<keyword evidence="4" id="KW-1185">Reference proteome</keyword>
<name>A0ABR0KVN2_9PEZI</name>
<dbReference type="Proteomes" id="UP001357485">
    <property type="component" value="Unassembled WGS sequence"/>
</dbReference>